<reference evidence="2 3" key="1">
    <citation type="submission" date="2021-07" db="EMBL/GenBank/DDBJ databases">
        <authorList>
            <person name="Palmer J.M."/>
        </authorList>
    </citation>
    <scope>NUCLEOTIDE SEQUENCE [LARGE SCALE GENOMIC DNA]</scope>
    <source>
        <strain evidence="2 3">AT_MEX2019</strain>
        <tissue evidence="2">Muscle</tissue>
    </source>
</reference>
<keyword evidence="1" id="KW-0732">Signal</keyword>
<feature type="chain" id="PRO_5047416759" description="Secreted protein" evidence="1">
    <location>
        <begin position="16"/>
        <end position="158"/>
    </location>
</feature>
<sequence length="158" mass="17217">MILLLVFVLTSPASAPVGLVQSSASRILTPLLDFGFTSPVLTLFGFVVSSDSRISTFACSPRPRVKSAPPNLVTLSDLLCMTPARTTDFPRTSKSLRSKLRKHGSNIGLHPRLSTSFRSSFRTKRSLKRAPDSLDVCPDPASCLLIKLLKLFRCLATL</sequence>
<evidence type="ECO:0000313" key="3">
    <source>
        <dbReference type="Proteomes" id="UP001345963"/>
    </source>
</evidence>
<dbReference type="EMBL" id="JAHUTI010058228">
    <property type="protein sequence ID" value="MED6250377.1"/>
    <property type="molecule type" value="Genomic_DNA"/>
</dbReference>
<comment type="caution">
    <text evidence="2">The sequence shown here is derived from an EMBL/GenBank/DDBJ whole genome shotgun (WGS) entry which is preliminary data.</text>
</comment>
<protein>
    <recommendedName>
        <fullName evidence="4">Secreted protein</fullName>
    </recommendedName>
</protein>
<organism evidence="2 3">
    <name type="scientific">Ataeniobius toweri</name>
    <dbReference type="NCBI Taxonomy" id="208326"/>
    <lineage>
        <taxon>Eukaryota</taxon>
        <taxon>Metazoa</taxon>
        <taxon>Chordata</taxon>
        <taxon>Craniata</taxon>
        <taxon>Vertebrata</taxon>
        <taxon>Euteleostomi</taxon>
        <taxon>Actinopterygii</taxon>
        <taxon>Neopterygii</taxon>
        <taxon>Teleostei</taxon>
        <taxon>Neoteleostei</taxon>
        <taxon>Acanthomorphata</taxon>
        <taxon>Ovalentaria</taxon>
        <taxon>Atherinomorphae</taxon>
        <taxon>Cyprinodontiformes</taxon>
        <taxon>Goodeidae</taxon>
        <taxon>Ataeniobius</taxon>
    </lineage>
</organism>
<feature type="signal peptide" evidence="1">
    <location>
        <begin position="1"/>
        <end position="15"/>
    </location>
</feature>
<name>A0ABU7BIA8_9TELE</name>
<keyword evidence="3" id="KW-1185">Reference proteome</keyword>
<evidence type="ECO:0000256" key="1">
    <source>
        <dbReference type="SAM" id="SignalP"/>
    </source>
</evidence>
<evidence type="ECO:0000313" key="2">
    <source>
        <dbReference type="EMBL" id="MED6250377.1"/>
    </source>
</evidence>
<accession>A0ABU7BIA8</accession>
<evidence type="ECO:0008006" key="4">
    <source>
        <dbReference type="Google" id="ProtNLM"/>
    </source>
</evidence>
<proteinExistence type="predicted"/>
<dbReference type="Proteomes" id="UP001345963">
    <property type="component" value="Unassembled WGS sequence"/>
</dbReference>
<gene>
    <name evidence="2" type="ORF">ATANTOWER_031771</name>
</gene>